<sequence>MTGPEHYLAAERCLSEANDVDHTDAAARDGALARAQVHAALALAAATALGAESRGQIGEQGYPALAPADLEEWKQVAAVSAR</sequence>
<proteinExistence type="predicted"/>
<dbReference type="Proteomes" id="UP001205185">
    <property type="component" value="Unassembled WGS sequence"/>
</dbReference>
<name>A0ABT1IJ90_9PSEU</name>
<protein>
    <submittedName>
        <fullName evidence="1">Uncharacterized protein</fullName>
    </submittedName>
</protein>
<reference evidence="1 2" key="1">
    <citation type="submission" date="2022-06" db="EMBL/GenBank/DDBJ databases">
        <title>Genomic Encyclopedia of Archaeal and Bacterial Type Strains, Phase II (KMG-II): from individual species to whole genera.</title>
        <authorList>
            <person name="Goeker M."/>
        </authorList>
    </citation>
    <scope>NUCLEOTIDE SEQUENCE [LARGE SCALE GENOMIC DNA]</scope>
    <source>
        <strain evidence="1 2">DSM 44255</strain>
    </source>
</reference>
<comment type="caution">
    <text evidence="1">The sequence shown here is derived from an EMBL/GenBank/DDBJ whole genome shotgun (WGS) entry which is preliminary data.</text>
</comment>
<dbReference type="EMBL" id="JAMTCO010000013">
    <property type="protein sequence ID" value="MCP2272717.1"/>
    <property type="molecule type" value="Genomic_DNA"/>
</dbReference>
<gene>
    <name evidence="1" type="ORF">LV75_005243</name>
</gene>
<dbReference type="RefSeq" id="WP_253889639.1">
    <property type="nucleotide sequence ID" value="NZ_BAAAVB010000008.1"/>
</dbReference>
<evidence type="ECO:0000313" key="2">
    <source>
        <dbReference type="Proteomes" id="UP001205185"/>
    </source>
</evidence>
<evidence type="ECO:0000313" key="1">
    <source>
        <dbReference type="EMBL" id="MCP2272717.1"/>
    </source>
</evidence>
<keyword evidence="2" id="KW-1185">Reference proteome</keyword>
<accession>A0ABT1IJ90</accession>
<organism evidence="1 2">
    <name type="scientific">Actinokineospora diospyrosa</name>
    <dbReference type="NCBI Taxonomy" id="103728"/>
    <lineage>
        <taxon>Bacteria</taxon>
        <taxon>Bacillati</taxon>
        <taxon>Actinomycetota</taxon>
        <taxon>Actinomycetes</taxon>
        <taxon>Pseudonocardiales</taxon>
        <taxon>Pseudonocardiaceae</taxon>
        <taxon>Actinokineospora</taxon>
    </lineage>
</organism>